<gene>
    <name evidence="3" type="ORF">HLUCCA11_03430</name>
</gene>
<dbReference type="Proteomes" id="UP000050465">
    <property type="component" value="Unassembled WGS sequence"/>
</dbReference>
<keyword evidence="1 3" id="KW-0378">Hydrolase</keyword>
<evidence type="ECO:0000256" key="1">
    <source>
        <dbReference type="ARBA" id="ARBA00022801"/>
    </source>
</evidence>
<protein>
    <submittedName>
        <fullName evidence="3">NTP pyrophosphohydrolase</fullName>
    </submittedName>
</protein>
<dbReference type="PROSITE" id="PS51462">
    <property type="entry name" value="NUDIX"/>
    <property type="match status" value="1"/>
</dbReference>
<dbReference type="PATRIC" id="fig|1666911.3.peg.3536"/>
<accession>A0A0P8A1Z3</accession>
<dbReference type="SUPFAM" id="SSF55811">
    <property type="entry name" value="Nudix"/>
    <property type="match status" value="1"/>
</dbReference>
<dbReference type="InterPro" id="IPR020084">
    <property type="entry name" value="NUDIX_hydrolase_CS"/>
</dbReference>
<evidence type="ECO:0000259" key="2">
    <source>
        <dbReference type="PROSITE" id="PS51462"/>
    </source>
</evidence>
<sequence>MAKRIRPIALGLIEHEGHIFVSQGKNAGETFYRFLGGGIDFGETSAAALAREFMEEINAALTDIEYVTCLDNIFIYNGKPKHEMIQLFRARFVNESFYQLTKTFPLVEGDRTTEAFWLETQQILTGKCRLVPESCLQYLSK</sequence>
<dbReference type="Pfam" id="PF00293">
    <property type="entry name" value="NUDIX"/>
    <property type="match status" value="1"/>
</dbReference>
<dbReference type="GO" id="GO:0016787">
    <property type="term" value="F:hydrolase activity"/>
    <property type="evidence" value="ECO:0007669"/>
    <property type="project" value="UniProtKB-KW"/>
</dbReference>
<dbReference type="PROSITE" id="PS00893">
    <property type="entry name" value="NUDIX_BOX"/>
    <property type="match status" value="1"/>
</dbReference>
<reference evidence="3 4" key="1">
    <citation type="submission" date="2015-09" db="EMBL/GenBank/DDBJ databases">
        <title>Identification and resolution of microdiversity through metagenomic sequencing of parallel consortia.</title>
        <authorList>
            <person name="Nelson W.C."/>
            <person name="Romine M.F."/>
            <person name="Lindemann S.R."/>
        </authorList>
    </citation>
    <scope>NUCLEOTIDE SEQUENCE [LARGE SCALE GENOMIC DNA]</scope>
    <source>
        <strain evidence="3">Ana</strain>
    </source>
</reference>
<organism evidence="3 4">
    <name type="scientific">Phormidesmis priestleyi Ana</name>
    <dbReference type="NCBI Taxonomy" id="1666911"/>
    <lineage>
        <taxon>Bacteria</taxon>
        <taxon>Bacillati</taxon>
        <taxon>Cyanobacteriota</taxon>
        <taxon>Cyanophyceae</taxon>
        <taxon>Leptolyngbyales</taxon>
        <taxon>Leptolyngbyaceae</taxon>
        <taxon>Phormidesmis</taxon>
    </lineage>
</organism>
<evidence type="ECO:0000313" key="4">
    <source>
        <dbReference type="Proteomes" id="UP000050465"/>
    </source>
</evidence>
<evidence type="ECO:0000313" key="3">
    <source>
        <dbReference type="EMBL" id="KPQ36981.1"/>
    </source>
</evidence>
<dbReference type="InterPro" id="IPR015797">
    <property type="entry name" value="NUDIX_hydrolase-like_dom_sf"/>
</dbReference>
<dbReference type="Gene3D" id="3.90.79.10">
    <property type="entry name" value="Nucleoside Triphosphate Pyrophosphohydrolase"/>
    <property type="match status" value="1"/>
</dbReference>
<comment type="caution">
    <text evidence="3">The sequence shown here is derived from an EMBL/GenBank/DDBJ whole genome shotgun (WGS) entry which is preliminary data.</text>
</comment>
<dbReference type="AlphaFoldDB" id="A0A0P8A1Z3"/>
<proteinExistence type="predicted"/>
<dbReference type="CDD" id="cd04688">
    <property type="entry name" value="NUDIX_Hydrolase"/>
    <property type="match status" value="1"/>
</dbReference>
<dbReference type="EMBL" id="LJZR01000003">
    <property type="protein sequence ID" value="KPQ36981.1"/>
    <property type="molecule type" value="Genomic_DNA"/>
</dbReference>
<dbReference type="STRING" id="1666911.HLUCCA11_03430"/>
<dbReference type="InterPro" id="IPR000086">
    <property type="entry name" value="NUDIX_hydrolase_dom"/>
</dbReference>
<feature type="domain" description="Nudix hydrolase" evidence="2">
    <location>
        <begin position="3"/>
        <end position="141"/>
    </location>
</feature>
<name>A0A0P8A1Z3_9CYAN</name>